<feature type="region of interest" description="Disordered" evidence="2">
    <location>
        <begin position="98"/>
        <end position="121"/>
    </location>
</feature>
<dbReference type="AlphaFoldDB" id="A0A8J4HAY4"/>
<dbReference type="GO" id="GO:0003723">
    <property type="term" value="F:RNA binding"/>
    <property type="evidence" value="ECO:0007669"/>
    <property type="project" value="UniProtKB-KW"/>
</dbReference>
<accession>A0A8J4HAY4</accession>
<evidence type="ECO:0000256" key="2">
    <source>
        <dbReference type="SAM" id="MobiDB-lite"/>
    </source>
</evidence>
<dbReference type="Pfam" id="PF01479">
    <property type="entry name" value="S4"/>
    <property type="match status" value="1"/>
</dbReference>
<dbReference type="InterPro" id="IPR002942">
    <property type="entry name" value="S4_RNA-bd"/>
</dbReference>
<protein>
    <submittedName>
        <fullName evidence="4">RNA-binding S4 domain-containing protein</fullName>
    </submittedName>
</protein>
<reference evidence="4" key="1">
    <citation type="journal article" date="2020" name="mSystems">
        <title>Genome- and Community-Level Interaction Insights into Carbon Utilization and Element Cycling Functions of Hydrothermarchaeota in Hydrothermal Sediment.</title>
        <authorList>
            <person name="Zhou Z."/>
            <person name="Liu Y."/>
            <person name="Xu W."/>
            <person name="Pan J."/>
            <person name="Luo Z.H."/>
            <person name="Li M."/>
        </authorList>
    </citation>
    <scope>NUCLEOTIDE SEQUENCE</scope>
    <source>
        <strain evidence="4">SpSt-997</strain>
    </source>
</reference>
<comment type="caution">
    <text evidence="4">The sequence shown here is derived from an EMBL/GenBank/DDBJ whole genome shotgun (WGS) entry which is preliminary data.</text>
</comment>
<dbReference type="InterPro" id="IPR036986">
    <property type="entry name" value="S4_RNA-bd_sf"/>
</dbReference>
<name>A0A8J4HAY4_9PROT</name>
<dbReference type="CDD" id="cd00165">
    <property type="entry name" value="S4"/>
    <property type="match status" value="1"/>
</dbReference>
<sequence length="121" mass="13098">MAEATPAPASQRLDQWLWCARIRKTRTACAELVTLGRIRINRQATAKPDFRIRIGDVLTVFLGADVRVLRVRALAPRRGSARDAALLFAVIPESAPCPPGRPQAAPPLSCASAESAAYPPR</sequence>
<organism evidence="4">
    <name type="scientific">Acidicaldus sp</name>
    <dbReference type="NCBI Taxonomy" id="1872105"/>
    <lineage>
        <taxon>Bacteria</taxon>
        <taxon>Pseudomonadati</taxon>
        <taxon>Pseudomonadota</taxon>
        <taxon>Alphaproteobacteria</taxon>
        <taxon>Acetobacterales</taxon>
        <taxon>Acetobacteraceae</taxon>
        <taxon>Acidicaldus</taxon>
    </lineage>
</organism>
<evidence type="ECO:0000259" key="3">
    <source>
        <dbReference type="Pfam" id="PF01479"/>
    </source>
</evidence>
<dbReference type="Gene3D" id="3.10.290.10">
    <property type="entry name" value="RNA-binding S4 domain"/>
    <property type="match status" value="1"/>
</dbReference>
<proteinExistence type="predicted"/>
<dbReference type="SUPFAM" id="SSF55174">
    <property type="entry name" value="Alpha-L RNA-binding motif"/>
    <property type="match status" value="1"/>
</dbReference>
<gene>
    <name evidence="4" type="ORF">ENY07_02900</name>
</gene>
<feature type="domain" description="RNA-binding S4" evidence="3">
    <location>
        <begin position="11"/>
        <end position="58"/>
    </location>
</feature>
<keyword evidence="1" id="KW-0694">RNA-binding</keyword>
<dbReference type="PROSITE" id="PS50889">
    <property type="entry name" value="S4"/>
    <property type="match status" value="1"/>
</dbReference>
<dbReference type="EMBL" id="DTQM01000054">
    <property type="protein sequence ID" value="HGC42160.1"/>
    <property type="molecule type" value="Genomic_DNA"/>
</dbReference>
<evidence type="ECO:0000313" key="4">
    <source>
        <dbReference type="EMBL" id="HGC42160.1"/>
    </source>
</evidence>
<evidence type="ECO:0000256" key="1">
    <source>
        <dbReference type="PROSITE-ProRule" id="PRU00182"/>
    </source>
</evidence>